<evidence type="ECO:0000256" key="1">
    <source>
        <dbReference type="SAM" id="SignalP"/>
    </source>
</evidence>
<name>A0A6J4LEJ3_9ACTN</name>
<evidence type="ECO:0000313" key="2">
    <source>
        <dbReference type="EMBL" id="CAA9329531.1"/>
    </source>
</evidence>
<dbReference type="InterPro" id="IPR011047">
    <property type="entry name" value="Quinoprotein_ADH-like_sf"/>
</dbReference>
<accession>A0A6J4LEJ3</accession>
<evidence type="ECO:0008006" key="3">
    <source>
        <dbReference type="Google" id="ProtNLM"/>
    </source>
</evidence>
<gene>
    <name evidence="2" type="ORF">AVDCRST_MAG24-736</name>
</gene>
<dbReference type="PANTHER" id="PTHR31778:SF2">
    <property type="entry name" value="BUD SITE SELECTION PROTEIN RAX2"/>
    <property type="match status" value="1"/>
</dbReference>
<dbReference type="AlphaFoldDB" id="A0A6J4LEJ3"/>
<feature type="chain" id="PRO_5026856750" description="PKD domain containing protein" evidence="1">
    <location>
        <begin position="43"/>
        <end position="410"/>
    </location>
</feature>
<dbReference type="PANTHER" id="PTHR31778">
    <property type="entry name" value="BUD SITE SELECTION PROTEIN RAX2"/>
    <property type="match status" value="1"/>
</dbReference>
<keyword evidence="1" id="KW-0732">Signal</keyword>
<dbReference type="SUPFAM" id="SSF50998">
    <property type="entry name" value="Quinoprotein alcohol dehydrogenase-like"/>
    <property type="match status" value="1"/>
</dbReference>
<organism evidence="2">
    <name type="scientific">uncultured Nocardioidaceae bacterium</name>
    <dbReference type="NCBI Taxonomy" id="253824"/>
    <lineage>
        <taxon>Bacteria</taxon>
        <taxon>Bacillati</taxon>
        <taxon>Actinomycetota</taxon>
        <taxon>Actinomycetes</taxon>
        <taxon>Propionibacteriales</taxon>
        <taxon>Nocardioidaceae</taxon>
        <taxon>environmental samples</taxon>
    </lineage>
</organism>
<sequence>MHGYYVPTIRLVTRDPALLKRTLAAVAVSSSLVLAVPVAAHAVVSDKPTGATPDFNGLVHTVVHRGDTVYAAGDFTSVRTTDGRQLARAGLAALSARTGQVLRWAPKVDGSVANLAAAKDGVYLVGNFTTVNGYKRVDVARVDPTTGAVDRAFKHSTNGVVNAVAMSKRKVYFGGQFTRFDGQRRGQLAAVSRKGESALRRWAPSSSEGQVTDLVRKRSGVYVAGFFHHLNGTNRSFLALVDSRRGAIVRSFRSRVPSVVLDISVTRKRVYAGTGGRYRGGGAVSVQRKDGSRVFHRRFDGDVQAITSMNGVVYAGGHFRSICKPGGEQTESGSCVGGEEAMRYRGASLTGSGRLTGWDPKLNPNVTDIPGIEAFSRFSGQGRLLVGGGFTTANGEDAQRFAAFASVGGN</sequence>
<dbReference type="GO" id="GO:1902929">
    <property type="term" value="C:plasma membrane of growing cell tip"/>
    <property type="evidence" value="ECO:0007669"/>
    <property type="project" value="TreeGrafter"/>
</dbReference>
<protein>
    <recommendedName>
        <fullName evidence="3">PKD domain containing protein</fullName>
    </recommendedName>
</protein>
<proteinExistence type="predicted"/>
<dbReference type="GO" id="GO:0005935">
    <property type="term" value="C:cellular bud neck"/>
    <property type="evidence" value="ECO:0007669"/>
    <property type="project" value="TreeGrafter"/>
</dbReference>
<feature type="signal peptide" evidence="1">
    <location>
        <begin position="1"/>
        <end position="42"/>
    </location>
</feature>
<dbReference type="EMBL" id="CADCUF010000113">
    <property type="protein sequence ID" value="CAA9329531.1"/>
    <property type="molecule type" value="Genomic_DNA"/>
</dbReference>
<reference evidence="2" key="1">
    <citation type="submission" date="2020-02" db="EMBL/GenBank/DDBJ databases">
        <authorList>
            <person name="Meier V. D."/>
        </authorList>
    </citation>
    <scope>NUCLEOTIDE SEQUENCE</scope>
    <source>
        <strain evidence="2">AVDCRST_MAG24</strain>
    </source>
</reference>